<gene>
    <name evidence="2" type="ORF">KHA91_19230</name>
</gene>
<accession>A0A942Z715</accession>
<sequence>MAKNDIDQTSEGLNQILEIINAKGDKGELEKIVERPTTDHGPEKGDVQSK</sequence>
<evidence type="ECO:0000313" key="2">
    <source>
        <dbReference type="EMBL" id="MBS4224832.1"/>
    </source>
</evidence>
<reference evidence="2 3" key="1">
    <citation type="submission" date="2021-05" db="EMBL/GenBank/DDBJ databases">
        <title>Novel Bacillus species.</title>
        <authorList>
            <person name="Liu G."/>
        </authorList>
    </citation>
    <scope>NUCLEOTIDE SEQUENCE [LARGE SCALE GENOMIC DNA]</scope>
    <source>
        <strain evidence="2 3">FJAT-49682</strain>
    </source>
</reference>
<proteinExistence type="predicted"/>
<protein>
    <submittedName>
        <fullName evidence="2">Uncharacterized protein</fullName>
    </submittedName>
</protein>
<keyword evidence="3" id="KW-1185">Reference proteome</keyword>
<comment type="caution">
    <text evidence="2">The sequence shown here is derived from an EMBL/GenBank/DDBJ whole genome shotgun (WGS) entry which is preliminary data.</text>
</comment>
<evidence type="ECO:0000256" key="1">
    <source>
        <dbReference type="SAM" id="MobiDB-lite"/>
    </source>
</evidence>
<evidence type="ECO:0000313" key="3">
    <source>
        <dbReference type="Proteomes" id="UP000676456"/>
    </source>
</evidence>
<dbReference type="EMBL" id="JAGYPN010000005">
    <property type="protein sequence ID" value="MBS4224832.1"/>
    <property type="molecule type" value="Genomic_DNA"/>
</dbReference>
<dbReference type="Proteomes" id="UP000676456">
    <property type="component" value="Unassembled WGS sequence"/>
</dbReference>
<dbReference type="AlphaFoldDB" id="A0A942Z715"/>
<dbReference type="RefSeq" id="WP_213099892.1">
    <property type="nucleotide sequence ID" value="NZ_JAGYPN010000005.1"/>
</dbReference>
<organism evidence="2 3">
    <name type="scientific">Lederbergia citrea</name>
    <dbReference type="NCBI Taxonomy" id="2833581"/>
    <lineage>
        <taxon>Bacteria</taxon>
        <taxon>Bacillati</taxon>
        <taxon>Bacillota</taxon>
        <taxon>Bacilli</taxon>
        <taxon>Bacillales</taxon>
        <taxon>Bacillaceae</taxon>
        <taxon>Lederbergia</taxon>
    </lineage>
</organism>
<name>A0A942Z715_9BACI</name>
<feature type="region of interest" description="Disordered" evidence="1">
    <location>
        <begin position="31"/>
        <end position="50"/>
    </location>
</feature>